<dbReference type="Proteomes" id="UP000762676">
    <property type="component" value="Unassembled WGS sequence"/>
</dbReference>
<accession>A0AAV4F3T3</accession>
<gene>
    <name evidence="1" type="ORF">ElyMa_002010300</name>
</gene>
<dbReference type="EMBL" id="BMAT01004082">
    <property type="protein sequence ID" value="GFR67904.1"/>
    <property type="molecule type" value="Genomic_DNA"/>
</dbReference>
<proteinExistence type="predicted"/>
<evidence type="ECO:0000313" key="2">
    <source>
        <dbReference type="Proteomes" id="UP000762676"/>
    </source>
</evidence>
<reference evidence="1 2" key="1">
    <citation type="journal article" date="2021" name="Elife">
        <title>Chloroplast acquisition without the gene transfer in kleptoplastic sea slugs, Plakobranchus ocellatus.</title>
        <authorList>
            <person name="Maeda T."/>
            <person name="Takahashi S."/>
            <person name="Yoshida T."/>
            <person name="Shimamura S."/>
            <person name="Takaki Y."/>
            <person name="Nagai Y."/>
            <person name="Toyoda A."/>
            <person name="Suzuki Y."/>
            <person name="Arimoto A."/>
            <person name="Ishii H."/>
            <person name="Satoh N."/>
            <person name="Nishiyama T."/>
            <person name="Hasebe M."/>
            <person name="Maruyama T."/>
            <person name="Minagawa J."/>
            <person name="Obokata J."/>
            <person name="Shigenobu S."/>
        </authorList>
    </citation>
    <scope>NUCLEOTIDE SEQUENCE [LARGE SCALE GENOMIC DNA]</scope>
</reference>
<comment type="caution">
    <text evidence="1">The sequence shown here is derived from an EMBL/GenBank/DDBJ whole genome shotgun (WGS) entry which is preliminary data.</text>
</comment>
<name>A0AAV4F3T3_9GAST</name>
<evidence type="ECO:0000313" key="1">
    <source>
        <dbReference type="EMBL" id="GFR67904.1"/>
    </source>
</evidence>
<keyword evidence="2" id="KW-1185">Reference proteome</keyword>
<organism evidence="1 2">
    <name type="scientific">Elysia marginata</name>
    <dbReference type="NCBI Taxonomy" id="1093978"/>
    <lineage>
        <taxon>Eukaryota</taxon>
        <taxon>Metazoa</taxon>
        <taxon>Spiralia</taxon>
        <taxon>Lophotrochozoa</taxon>
        <taxon>Mollusca</taxon>
        <taxon>Gastropoda</taxon>
        <taxon>Heterobranchia</taxon>
        <taxon>Euthyneura</taxon>
        <taxon>Panpulmonata</taxon>
        <taxon>Sacoglossa</taxon>
        <taxon>Placobranchoidea</taxon>
        <taxon>Plakobranchidae</taxon>
        <taxon>Elysia</taxon>
    </lineage>
</organism>
<dbReference type="AlphaFoldDB" id="A0AAV4F3T3"/>
<sequence>MNVFCPGIKSVVCWSVSRGVRGGVARLRHQEEPTEMLMSADSLDSTFFEGEFSAPVNLAPWLVRVQQAGAPGEINIVLLCQGRPTLRVEVTVLPLSCADWARSADCYVDAAVPRPRKTRSS</sequence>
<protein>
    <submittedName>
        <fullName evidence="1">Uncharacterized protein</fullName>
    </submittedName>
</protein>